<keyword evidence="4" id="KW-0539">Nucleus</keyword>
<evidence type="ECO:0000256" key="1">
    <source>
        <dbReference type="ARBA" id="ARBA00004123"/>
    </source>
</evidence>
<dbReference type="InterPro" id="IPR012317">
    <property type="entry name" value="Poly(ADP-ribose)pol_cat_dom"/>
</dbReference>
<dbReference type="AlphaFoldDB" id="A0A1Q3CM02"/>
<dbReference type="FunCoup" id="A0A1Q3CM02">
    <property type="interactions" value="1"/>
</dbReference>
<dbReference type="PROSITE" id="PS51879">
    <property type="entry name" value="RST"/>
    <property type="match status" value="1"/>
</dbReference>
<evidence type="ECO:0000256" key="5">
    <source>
        <dbReference type="SAM" id="MobiDB-lite"/>
    </source>
</evidence>
<feature type="compositionally biased region" description="Low complexity" evidence="5">
    <location>
        <begin position="335"/>
        <end position="348"/>
    </location>
</feature>
<evidence type="ECO:0000259" key="6">
    <source>
        <dbReference type="PROSITE" id="PS51059"/>
    </source>
</evidence>
<feature type="domain" description="PARP catalytic" evidence="6">
    <location>
        <begin position="33"/>
        <end position="252"/>
    </location>
</feature>
<reference evidence="9" key="1">
    <citation type="submission" date="2016-04" db="EMBL/GenBank/DDBJ databases">
        <title>Cephalotus genome sequencing.</title>
        <authorList>
            <person name="Fukushima K."/>
            <person name="Hasebe M."/>
            <person name="Fang X."/>
        </authorList>
    </citation>
    <scope>NUCLEOTIDE SEQUENCE [LARGE SCALE GENOMIC DNA]</scope>
    <source>
        <strain evidence="9">cv. St1</strain>
    </source>
</reference>
<comment type="subcellular location">
    <subcellularLocation>
        <location evidence="1">Nucleus</location>
    </subcellularLocation>
</comment>
<dbReference type="OrthoDB" id="6133115at2759"/>
<dbReference type="STRING" id="3775.A0A1Q3CM02"/>
<protein>
    <submittedName>
        <fullName evidence="8">PARP domain-containing protein/RST domain-containing protein</fullName>
    </submittedName>
</protein>
<dbReference type="PANTHER" id="PTHR32263:SF14">
    <property type="entry name" value="INACTIVE POLY [ADP-RIBOSE] POLYMERASE SRO2-RELATED"/>
    <property type="match status" value="1"/>
</dbReference>
<evidence type="ECO:0000256" key="2">
    <source>
        <dbReference type="ARBA" id="ARBA00022473"/>
    </source>
</evidence>
<dbReference type="InterPro" id="IPR044964">
    <property type="entry name" value="RCD1/SRO1-5"/>
</dbReference>
<name>A0A1Q3CM02_CEPFO</name>
<evidence type="ECO:0000256" key="4">
    <source>
        <dbReference type="ARBA" id="ARBA00023242"/>
    </source>
</evidence>
<comment type="caution">
    <text evidence="8">The sequence shown here is derived from an EMBL/GenBank/DDBJ whole genome shotgun (WGS) entry which is preliminary data.</text>
</comment>
<sequence>IYREREREREREICYLVPSPSQASTNLILRDMEDIEDYPDLFPCVIKLKEESIELDIIKKWFLKGMEVPERDTQLHAVYKILRFSGLMARWNSFRIFMETVKQLRGGNSNVKFAWYGGPKDEICRIITHGFSISHKPANGAQYGVGVCLNRDLFPIYGAVNAAMDRNGLRHMLLCGVILGNMEVVNPGSDQCHPSSNQFDSGVDNLTSPTRYIVWNAFMNSHIFPFYVVSFKAPWLQGSIKKLMSKALVPKPQPNSPYMSFYSLMSILSCSLAPARMALLTKSYSDFQERKITRQQMIRRLRCIAGDQLLSAVLKSYSNKASGNLNRNPKQEYVSSSNSNSSSSSISSDATTAN</sequence>
<dbReference type="Gene3D" id="3.90.228.10">
    <property type="match status" value="1"/>
</dbReference>
<evidence type="ECO:0000313" key="8">
    <source>
        <dbReference type="EMBL" id="GAV81286.1"/>
    </source>
</evidence>
<dbReference type="PROSITE" id="PS51059">
    <property type="entry name" value="PARP_CATALYTIC"/>
    <property type="match status" value="1"/>
</dbReference>
<accession>A0A1Q3CM02</accession>
<proteinExistence type="predicted"/>
<dbReference type="InterPro" id="IPR022003">
    <property type="entry name" value="RST"/>
</dbReference>
<keyword evidence="2" id="KW-0217">Developmental protein</keyword>
<dbReference type="GO" id="GO:0003950">
    <property type="term" value="F:NAD+ poly-ADP-ribosyltransferase activity"/>
    <property type="evidence" value="ECO:0007669"/>
    <property type="project" value="InterPro"/>
</dbReference>
<feature type="region of interest" description="Disordered" evidence="5">
    <location>
        <begin position="321"/>
        <end position="354"/>
    </location>
</feature>
<keyword evidence="9" id="KW-1185">Reference proteome</keyword>
<dbReference type="PANTHER" id="PTHR32263">
    <property type="entry name" value="INACTIVE POLY [ADP-RIBOSE] POLYMERASE SRO4-RELATED"/>
    <property type="match status" value="1"/>
</dbReference>
<keyword evidence="3" id="KW-0346">Stress response</keyword>
<feature type="non-terminal residue" evidence="8">
    <location>
        <position position="1"/>
    </location>
</feature>
<evidence type="ECO:0000259" key="7">
    <source>
        <dbReference type="PROSITE" id="PS51879"/>
    </source>
</evidence>
<organism evidence="8 9">
    <name type="scientific">Cephalotus follicularis</name>
    <name type="common">Albany pitcher plant</name>
    <dbReference type="NCBI Taxonomy" id="3775"/>
    <lineage>
        <taxon>Eukaryota</taxon>
        <taxon>Viridiplantae</taxon>
        <taxon>Streptophyta</taxon>
        <taxon>Embryophyta</taxon>
        <taxon>Tracheophyta</taxon>
        <taxon>Spermatophyta</taxon>
        <taxon>Magnoliopsida</taxon>
        <taxon>eudicotyledons</taxon>
        <taxon>Gunneridae</taxon>
        <taxon>Pentapetalae</taxon>
        <taxon>rosids</taxon>
        <taxon>fabids</taxon>
        <taxon>Oxalidales</taxon>
        <taxon>Cephalotaceae</taxon>
        <taxon>Cephalotus</taxon>
    </lineage>
</organism>
<dbReference type="InParanoid" id="A0A1Q3CM02"/>
<dbReference type="GO" id="GO:0005634">
    <property type="term" value="C:nucleus"/>
    <property type="evidence" value="ECO:0007669"/>
    <property type="project" value="UniProtKB-SubCell"/>
</dbReference>
<evidence type="ECO:0000313" key="9">
    <source>
        <dbReference type="Proteomes" id="UP000187406"/>
    </source>
</evidence>
<gene>
    <name evidence="8" type="ORF">CFOL_v3_24744</name>
</gene>
<evidence type="ECO:0000256" key="3">
    <source>
        <dbReference type="ARBA" id="ARBA00023016"/>
    </source>
</evidence>
<dbReference type="Pfam" id="PF12174">
    <property type="entry name" value="RST"/>
    <property type="match status" value="1"/>
</dbReference>
<dbReference type="SUPFAM" id="SSF56399">
    <property type="entry name" value="ADP-ribosylation"/>
    <property type="match status" value="1"/>
</dbReference>
<dbReference type="EMBL" id="BDDD01002368">
    <property type="protein sequence ID" value="GAV81286.1"/>
    <property type="molecule type" value="Genomic_DNA"/>
</dbReference>
<feature type="domain" description="RST" evidence="7">
    <location>
        <begin position="252"/>
        <end position="323"/>
    </location>
</feature>
<dbReference type="Proteomes" id="UP000187406">
    <property type="component" value="Unassembled WGS sequence"/>
</dbReference>